<dbReference type="PROSITE" id="PS50068">
    <property type="entry name" value="LDLRA_2"/>
    <property type="match status" value="25"/>
</dbReference>
<dbReference type="SUPFAM" id="SSF57196">
    <property type="entry name" value="EGF/Laminin"/>
    <property type="match status" value="5"/>
</dbReference>
<feature type="disulfide bond" evidence="31">
    <location>
        <begin position="952"/>
        <end position="967"/>
    </location>
</feature>
<evidence type="ECO:0000256" key="21">
    <source>
        <dbReference type="ARBA" id="ARBA00023157"/>
    </source>
</evidence>
<feature type="repeat" description="LDL-receptor class B" evidence="32">
    <location>
        <begin position="1395"/>
        <end position="1439"/>
    </location>
</feature>
<feature type="disulfide bond" evidence="31">
    <location>
        <begin position="2769"/>
        <end position="2784"/>
    </location>
</feature>
<dbReference type="GO" id="GO:0006909">
    <property type="term" value="P:phagocytosis"/>
    <property type="evidence" value="ECO:0007669"/>
    <property type="project" value="Ensembl"/>
</dbReference>
<dbReference type="GO" id="GO:0150094">
    <property type="term" value="P:amyloid-beta clearance by cellular catabolic process"/>
    <property type="evidence" value="ECO:0007669"/>
    <property type="project" value="Ensembl"/>
</dbReference>
<evidence type="ECO:0000256" key="29">
    <source>
        <dbReference type="ARBA" id="ARBA00074781"/>
    </source>
</evidence>
<feature type="repeat" description="LDL-receptor class B" evidence="32">
    <location>
        <begin position="1619"/>
        <end position="1662"/>
    </location>
</feature>
<dbReference type="SUPFAM" id="SSF57184">
    <property type="entry name" value="Growth factor receptor domain"/>
    <property type="match status" value="3"/>
</dbReference>
<dbReference type="GO" id="GO:0005041">
    <property type="term" value="F:low-density lipoprotein particle receptor activity"/>
    <property type="evidence" value="ECO:0007669"/>
    <property type="project" value="UniProtKB-ARBA"/>
</dbReference>
<dbReference type="FunFam" id="4.10.400.10:FF:000004">
    <property type="entry name" value="Low-density lipoprotein receptor-related protein 1"/>
    <property type="match status" value="1"/>
</dbReference>
<sequence>MEAGLSTLPVPAQRCPPVPLLIPSPTTTVCAKAPKTCSPKQFACRDQITCISKGWRCDGERDCPDGSDEAPEICPQSKAQRCQPNEHNCLGTELCVPMSRLCNGVQDCMDGSDEGPHCRELRGNCSRLGCQHHCVPTLDGPTCYCNSSFQLQADGKTCKDFDECSVYGTCSQLCTNTDGSFICGCVEGYLLQPDNRSCKAKNEPVDRPPVLLIANSQNILATYLSGAQVSTITPTSTRQTTAMDFSYANETVCWVHVGDNAAQTQLKCARMPGLKGFVDEHTINISLSLHHVEQMAIDWLTGNFYFVDDIDDRIFVCNRNGDTCVTLLDLELYNPKGIALDPAMGKVFFTDYGQIPKVERCDMDGQNRTKLVDSKIVFPHGITLDLVSRLVYWADAYLDYIEVVDYEGKGRQTIIQGILIEHLYGLTVFENYLYATNSDNANAQQKTSVIRVNRFNSTEYQVVTRVDKGGALHIYHQRRQPRVRSHACENDQYGKPGGCSDICLLANSHKARTCRCRSGFSLGSDGKSCKSDPEHELFLVYGKGRCSSPVPLSPTGIHNVEGVAVDWMGDNLYWTDDGPKKTISVARLEKAAQTRKTLIEGKMTHPRAIVVDPLNGWMYWTDWEEDPKDSRRGRLERAWMDGSHRDIFVTSKTVLWPNGLSLDIPAGRLYWVDAFYDRIETILLNGTDRKIVYEGPELNHAFGLCHHGNYLFWTEYRSGSVYRLERGVGGTPPTVTLLRSERPPIFEIRMYDAQQQQVGTNKCRVNNGGCSSLCLATPGSRQCACAEDQVLDADGVTCLANPSYVPPPQCQPGEFACANSRCIQERWKCDGDNDCLDNSDEAPALCHQHTCPSDRFKCENNRCIPNRWLCDGDNDCGNSEDESNATCSARTCPPNQFSCASGRCIPISWTCDLDDDCGDRSDESASCAYPTCFPLTQFTCNNGRCININWRCDNDNDCGDNSDEAGCSHSCSSTQFKCNSGRCIPEHWTCDGDNDCGDYSDETHANCTNQATRPPGGCHTDEFQCRLDGLCIPLRWRCDGDTDCMDSSDEKSCEGVTHVCDPSVKFGCKDSARCISKAWVCDGDNDCEDNSDEENCESLACRPPSHPCANNTSVCLPPDKLCDGNDDCGDGSDEGELCDQCSLNNGGCSHNCSVAPGEGIVCSCPLGMELGPDNHTCQIQSYCAKHLKCSQKCDQNKFSVKCSCYEGWVLEPDGESCRSLDPFKPFIIFSNRHEIRRIDLHKGDYSVLVPGLRNTIALDFHLSQSALYWTDVVEDKIYRGKLLDNGALTSFEVVIQYGLATPEGLAVDWIAGNIYWVESNLDQIEVAKLDGTLRTTLLAGDIEHPRAIDPVWTDWDASMPRIEAASMSGAGRRTVHRETGSGGWPNGLTVDYLEKRILWIDARSDAIYSARYDGSGHMEVLRGHEFLSHPFAVTLYGGEVYWTDWRTNTLAKANKWTGHNVTVVQRTNTQPFDLQVYHPSRQPMAPNPCEANGGRGPCSHLCLINYNRTVSCACPHLMKLHKDNTTCYEFKKFLLYARQMEIRGVDLDAPYYNYIISFTVPDIDNVTVLDYDAREQRVYWSDVRTQAIKRAFINGTGVETVVSADLPNAHGLAVDWVSRNLFWTSYDTNKKQINVARLDGSFKNAVVQGLEQPHGLVVHPLRGKLYWTDGDNISMANMDGSNRTLLFSGQKGPVGLAIDFPESKLYWISSGNHTINRCNLDGSGLEVIDAMRSQLGKATALAIMGDKLWWADQVSEKMGTCSKADGSGSVVLRNSTTLVMHMKVYDESIQLDHKGTNPCSVNNGDCSQLCLPTSEMTRSCMCTAGYSLRSGQQACEGVGSFLIYYVHEGIRGIPLDPNDKSDALVPVSGTSLAVGIDFHAENDTIYWVDMGLSTISRAKRDQTWREDVVTNGIGRVEGIAVDWIAGNIYWTDQGFDVIEVARLNGSFRYVVISQCLNDPRAITVHPDKGYLFWTEWGQYPRIERSRLDGTERVVLVNVSISWPNGISVDYQDGKLYWCDARTDKIERIDLETGENREVVLSSNNMDMFSVSVFEDFIYWSDRTHANGSIKRGSKDNATDSVPLRTGIGVQLKDIKVFNRDRQKGTNVCAVANGGCQQLCLYRGRGQRACACAHGMLAEDGASCREYAGYLLYSERTILKSIHLSDERNLNAPVQPFEDPEHMKNVIALAFDYRAGTSPGTPNRIFFSDIHFGNIQQINDDGSRRITIVESDSGALPGHRGTAGLYGSGAALPWQASGFQVPTRPGLLCLLISGPSSPSLMFWTNWNEQHPSIMRAALSGANVLTLIEKDIRTPNGLAIDHRAEKLYFSDATLDKIERCEYDGSHRYVILKSEPVHPFGLAVYGEHIFWTDWVRRAVQRANKHVGSNMKLLRVDIPQQPMGIIAVANDTNSCELSPCRINNGGCQDLCLLTHQGHVNCSCRGGRILQDDLTCRAVNSSCRAQDEFECANGECINFSLTCDGVPHCKDKSDEKPSYCTQVPLPQGRTTVSLDWAFGFGGGSPFPVPKTFRQCSNGRCVSNMLWCNGADDCGDGSDEIPCNSATDCSSYFRLGVKGVLFQPCERTSLCYAPSWVCDGANDCGDYSDERDCPGVKRPRCPLNYFACPSGRCIPMSWTCDKEDDCEHGEDETHCKHRCISKQWLCDGSDDCGDGSNKACIPKHFVCDHDRDCADGSDESVTPPEYPTCGPSEFRCANGRCLSSRQWECDGENDCHDQSDEAPKNPHCTSPEHKCNASSQFLCSSGRCVAEALLCNGQDDCGDSSDERGCHINECLSRKLSGCSQDCEDLKIGFKCRCRPGFRLKDDGRTCADVDECSTTFPCSQRCINTHGSYKCLCVEGYAPRGGDPHSCKAVTDEEPFLIFANRYYLRKLNLDGSNYTLLKQVANPGLNNAVALDFDYREQMIYWTDVTTQGSMIRRMHLNGSNVQVLHRTGLSNPDGLAVDWVGGNLYWCDKGRDTIEVSKLNGAYRTVLVSSGLREPRALVVDVQNGYLYWTDWGDHSLIGRIGMDGSSRSVIVDTKITWPNGLTLDYVTERIYWADAREDYIEFASLDGSNRHVVLSQDIPHIFALTLFEDYVYWTDWETKSINRAHKTTGTNKTLLISTLHRPMDLHVFHALRQPDVPNHPCKVNNGGCSNLCLLSPGGGHKCACPTNFYLGSDGRTCVSNCTASQFVCKNDKCIPFWWKCDTEDDCGDHSDEPPDCPEFKCRPGQFQCSTGICTNPAFICDGDNDCQDNSDEANCGKALPAHLPSFPSIFPTPGFGGPHSLACPAAEVTCAPNQFQCSITKRCIPRVWVCDRDNDCVDGSDEPANCTQMTCGVDEFRCKDSGRCIPARWKCDGEDDCGDGSDEPKEECGELRPQEFRQGLGGKDCTPRCDMDQFQCKSGHCIPLRWRCDADADCMDGSDEEACSTGVRTCPLDEFQCNNTLCKPLAWKCDGEDDCGDNSDENPEECARFVCPPNRPFRCKNDRVCLWIGRQCDGMDNCGDGTDEEDCEPPTAQTTHCKDKKEFLCRNQRCLSFSLRCNMFDDCGDGSDEEDCSIDPKLTSCATNASICGDEARCVRTEKAAYCACRSGFHTVPGQPGCQDINECLRFGTCSQLCNNTKGGHLCSCARNFMKTHNTCKAEGSEYQVLYIADDNEIRSLFPGHPHSAYEQAFQGDESVRIDAMDVHVKAGRVYWTNWHTGTISYRSLPPAAPPTTSNRHRRQIDRGVTHLNISGLKMPRGIAIDWVAGNVYWTDSGRDVIEVAQMKGENRKTLISGMIDEPHAIVVDPLRGTMYWSDWGNHPKIETAAMDGTLRETLVQDNIQWPTGLAVDYHNERLYWADAKLSVIGSIRLNGTDPIVAADSKRGLSHPFSIDVFEDYIYGVTYINNRVFKIHKFGHSPLVNLTGGLSHASDVVLYHQHKQPEGGGGGEPGLGKGGLWALSLQAVALGPGGEGVTLGSQGSEKGPAQHPPHPIHTCMALPAESQWACLHLSQWEAAGQRHMPPRPGTCNLQCFNGGSCFLNARRQPKCRCQPRYTGDKCELDQLSTPPPTPFPWQQWLWRLCLLSRVPPFCRCPPHMTGPRCEEHVFSQQQPGHIASILIPLLLLLLLLLVAGVVFWYKRRVQGAKGFQHQRMTNGAMNVEIGNPTYKMYEGGEPDDVGGLLDADFALDPDKPTNFTNPVYATLYMGGHGSRHSLASTDEKRELLGRGPEDEIGDPLA</sequence>
<feature type="disulfide bond" evidence="31">
    <location>
        <begin position="3223"/>
        <end position="3235"/>
    </location>
</feature>
<dbReference type="CDD" id="cd00112">
    <property type="entry name" value="LDLa"/>
    <property type="match status" value="25"/>
</dbReference>
<dbReference type="InterPro" id="IPR018097">
    <property type="entry name" value="EGF_Ca-bd_CS"/>
</dbReference>
<evidence type="ECO:0000256" key="17">
    <source>
        <dbReference type="ARBA" id="ARBA00022989"/>
    </source>
</evidence>
<evidence type="ECO:0000256" key="6">
    <source>
        <dbReference type="ARBA" id="ARBA00022473"/>
    </source>
</evidence>
<dbReference type="EMBL" id="ADFV01002346">
    <property type="status" value="NOT_ANNOTATED_CDS"/>
    <property type="molecule type" value="Genomic_DNA"/>
</dbReference>
<dbReference type="FunFam" id="2.120.10.30:FF:000012">
    <property type="entry name" value="Low density lipoprotein receptor-related protein 1"/>
    <property type="match status" value="1"/>
</dbReference>
<feature type="disulfide bond" evidence="30">
    <location>
        <begin position="4009"/>
        <end position="4019"/>
    </location>
</feature>
<dbReference type="GO" id="GO:0006898">
    <property type="term" value="P:receptor-mediated endocytosis"/>
    <property type="evidence" value="ECO:0007669"/>
    <property type="project" value="Ensembl"/>
</dbReference>
<evidence type="ECO:0000256" key="26">
    <source>
        <dbReference type="ARBA" id="ARBA00023242"/>
    </source>
</evidence>
<feature type="disulfide bond" evidence="31">
    <location>
        <begin position="2530"/>
        <end position="2548"/>
    </location>
</feature>
<dbReference type="FunFam" id="2.120.10.30:FF:000009">
    <property type="entry name" value="Putative low-density lipoprotein receptor-related protein 1B"/>
    <property type="match status" value="1"/>
</dbReference>
<feature type="repeat" description="LDL-receptor class B" evidence="32">
    <location>
        <begin position="616"/>
        <end position="666"/>
    </location>
</feature>
<feature type="repeat" description="LDL-receptor class B" evidence="32">
    <location>
        <begin position="1576"/>
        <end position="1618"/>
    </location>
</feature>
<dbReference type="FunFam" id="4.10.400.10:FF:000001">
    <property type="entry name" value="Low-density lipoprotein receptor-related protein 1"/>
    <property type="match status" value="1"/>
</dbReference>
<feature type="repeat" description="LDL-receptor class B" evidence="32">
    <location>
        <begin position="1926"/>
        <end position="1968"/>
    </location>
</feature>
<feature type="repeat" description="LDL-receptor class B" evidence="32">
    <location>
        <begin position="2278"/>
        <end position="2322"/>
    </location>
</feature>
<dbReference type="SUPFAM" id="SSF63825">
    <property type="entry name" value="YWTD domain"/>
    <property type="match status" value="8"/>
</dbReference>
<evidence type="ECO:0000256" key="9">
    <source>
        <dbReference type="ARBA" id="ARBA00022536"/>
    </source>
</evidence>
<dbReference type="GO" id="GO:0045807">
    <property type="term" value="P:positive regulation of endocytosis"/>
    <property type="evidence" value="ECO:0007669"/>
    <property type="project" value="Ensembl"/>
</dbReference>
<dbReference type="EMBL" id="ADFV01002345">
    <property type="status" value="NOT_ANNOTATED_CDS"/>
    <property type="molecule type" value="Genomic_DNA"/>
</dbReference>
<dbReference type="EMBL" id="ADFV01002340">
    <property type="status" value="NOT_ANNOTATED_CDS"/>
    <property type="molecule type" value="Genomic_DNA"/>
</dbReference>
<accession>A0A2I3H4G1</accession>
<dbReference type="FunFam" id="2.10.25.10:FF:000458">
    <property type="entry name" value="prolow-density lipoprotein receptor-related protein 1"/>
    <property type="match status" value="1"/>
</dbReference>
<evidence type="ECO:0000256" key="14">
    <source>
        <dbReference type="ARBA" id="ARBA00022729"/>
    </source>
</evidence>
<keyword evidence="8" id="KW-0963">Cytoplasm</keyword>
<comment type="subcellular location">
    <subcellularLocation>
        <location evidence="4">Cell membrane</location>
        <topology evidence="4">Peripheral membrane protein</topology>
        <orientation evidence="4">Extracellular side</orientation>
    </subcellularLocation>
    <subcellularLocation>
        <location evidence="2">Cell membrane</location>
        <topology evidence="2">Single-pass type I membrane protein</topology>
    </subcellularLocation>
    <subcellularLocation>
        <location evidence="3">Cytoplasm</location>
        <location evidence="3">Cytoskeleton</location>
        <location evidence="3">Microtubule organizing center</location>
    </subcellularLocation>
    <subcellularLocation>
        <location evidence="27">Golgi outpost</location>
    </subcellularLocation>
    <subcellularLocation>
        <location evidence="28">Membrane</location>
        <location evidence="28">Coated pit</location>
    </subcellularLocation>
    <subcellularLocation>
        <location evidence="1">Nucleus</location>
    </subcellularLocation>
</comment>
<dbReference type="Proteomes" id="UP000001073">
    <property type="component" value="Chromosome 11"/>
</dbReference>
<dbReference type="FunFam" id="4.10.400.10:FF:000066">
    <property type="entry name" value="LDL receptor related protein 1"/>
    <property type="match status" value="1"/>
</dbReference>
<feature type="disulfide bond" evidence="31">
    <location>
        <begin position="3183"/>
        <end position="3195"/>
    </location>
</feature>
<dbReference type="FunCoup" id="A0A2I3H4G1">
    <property type="interactions" value="690"/>
</dbReference>
<dbReference type="SMART" id="SM00179">
    <property type="entry name" value="EGF_CA"/>
    <property type="match status" value="6"/>
</dbReference>
<dbReference type="FunFam" id="4.10.400.10:FF:000008">
    <property type="entry name" value="Low density lipoprotein receptor-related protein 1"/>
    <property type="match status" value="1"/>
</dbReference>
<feature type="repeat" description="LDL-receptor class B" evidence="32">
    <location>
        <begin position="1663"/>
        <end position="1702"/>
    </location>
</feature>
<feature type="disulfide bond" evidence="31">
    <location>
        <begin position="940"/>
        <end position="958"/>
    </location>
</feature>
<feature type="domain" description="EGF-like" evidence="34">
    <location>
        <begin position="2827"/>
        <end position="2862"/>
    </location>
</feature>
<dbReference type="InterPro" id="IPR023415">
    <property type="entry name" value="LDLR_class-A_CS"/>
</dbReference>
<dbReference type="Pfam" id="PF07645">
    <property type="entry name" value="EGF_CA"/>
    <property type="match status" value="2"/>
</dbReference>
<dbReference type="Pfam" id="PF00057">
    <property type="entry name" value="Ldl_recept_a"/>
    <property type="match status" value="23"/>
</dbReference>
<feature type="repeat" description="LDL-receptor class B" evidence="32">
    <location>
        <begin position="3791"/>
        <end position="3834"/>
    </location>
</feature>
<feature type="repeat" description="LDL-receptor class B" evidence="32">
    <location>
        <begin position="667"/>
        <end position="710"/>
    </location>
</feature>
<gene>
    <name evidence="35" type="primary">LRP1</name>
</gene>
<dbReference type="FunFam" id="4.10.400.10:FF:000011">
    <property type="entry name" value="Low-density lipoprotein receptor-related protein 1"/>
    <property type="match status" value="1"/>
</dbReference>
<keyword evidence="6" id="KW-0217">Developmental protein</keyword>
<dbReference type="Gene3D" id="4.10.1220.10">
    <property type="entry name" value="EGF-type module"/>
    <property type="match status" value="3"/>
</dbReference>
<dbReference type="FunFam" id="4.10.400.10:FF:000047">
    <property type="entry name" value="Prolow-density lipoprotein receptor-related protein 1"/>
    <property type="match status" value="1"/>
</dbReference>
<dbReference type="Pfam" id="PF12662">
    <property type="entry name" value="cEGF"/>
    <property type="match status" value="1"/>
</dbReference>
<evidence type="ECO:0000256" key="4">
    <source>
        <dbReference type="ARBA" id="ARBA00004296"/>
    </source>
</evidence>
<keyword evidence="7" id="KW-1003">Cell membrane</keyword>
<evidence type="ECO:0000256" key="19">
    <source>
        <dbReference type="ARBA" id="ARBA00023034"/>
    </source>
</evidence>
<feature type="disulfide bond" evidence="31">
    <location>
        <begin position="2615"/>
        <end position="2627"/>
    </location>
</feature>
<keyword evidence="11" id="KW-0254">Endocytosis</keyword>
<dbReference type="FunFam" id="4.10.400.10:FF:000007">
    <property type="entry name" value="Low density lipoprotein receptor-related protein 1"/>
    <property type="match status" value="1"/>
</dbReference>
<dbReference type="GO" id="GO:0032050">
    <property type="term" value="F:clathrin heavy chain binding"/>
    <property type="evidence" value="ECO:0007669"/>
    <property type="project" value="Ensembl"/>
</dbReference>
<dbReference type="FunFam" id="4.10.400.10:FF:000065">
    <property type="entry name" value="Transmembrane protease serine 7"/>
    <property type="match status" value="1"/>
</dbReference>
<evidence type="ECO:0000256" key="32">
    <source>
        <dbReference type="PROSITE-ProRule" id="PRU00461"/>
    </source>
</evidence>
<dbReference type="InterPro" id="IPR049883">
    <property type="entry name" value="NOTCH1_EGF-like"/>
</dbReference>
<dbReference type="FunFam" id="4.10.400.10:FF:000009">
    <property type="entry name" value="Low-density lipoprotein receptor-related protein 1"/>
    <property type="match status" value="1"/>
</dbReference>
<dbReference type="PROSITE" id="PS51120">
    <property type="entry name" value="LDLRB"/>
    <property type="match status" value="23"/>
</dbReference>
<evidence type="ECO:0000256" key="25">
    <source>
        <dbReference type="ARBA" id="ARBA00023212"/>
    </source>
</evidence>
<feature type="disulfide bond" evidence="31">
    <location>
        <begin position="3539"/>
        <end position="3554"/>
    </location>
</feature>
<dbReference type="GO" id="GO:0005769">
    <property type="term" value="C:early endosome"/>
    <property type="evidence" value="ECO:0007669"/>
    <property type="project" value="Ensembl"/>
</dbReference>
<evidence type="ECO:0000256" key="16">
    <source>
        <dbReference type="ARBA" id="ARBA00022837"/>
    </source>
</evidence>
<dbReference type="FunFam" id="4.10.400.10:FF:000026">
    <property type="entry name" value="Low-density lipoprotein receptor-related protein 1"/>
    <property type="match status" value="1"/>
</dbReference>
<feature type="disulfide bond" evidence="31">
    <location>
        <begin position="3190"/>
        <end position="3208"/>
    </location>
</feature>
<dbReference type="GO" id="GO:0016323">
    <property type="term" value="C:basolateral plasma membrane"/>
    <property type="evidence" value="ECO:0007669"/>
    <property type="project" value="Ensembl"/>
</dbReference>
<dbReference type="CDD" id="cd00054">
    <property type="entry name" value="EGF_CA"/>
    <property type="match status" value="1"/>
</dbReference>
<dbReference type="PROSITE" id="PS01186">
    <property type="entry name" value="EGF_2"/>
    <property type="match status" value="3"/>
</dbReference>
<feature type="disulfide bond" evidence="30">
    <location>
        <begin position="4031"/>
        <end position="4040"/>
    </location>
</feature>
<dbReference type="GO" id="GO:0005509">
    <property type="term" value="F:calcium ion binding"/>
    <property type="evidence" value="ECO:0007669"/>
    <property type="project" value="InterPro"/>
</dbReference>
<feature type="disulfide bond" evidence="31">
    <location>
        <begin position="2592"/>
        <end position="2607"/>
    </location>
</feature>
<dbReference type="GeneTree" id="ENSGT00940000157899"/>
<evidence type="ECO:0000256" key="27">
    <source>
        <dbReference type="ARBA" id="ARBA00024182"/>
    </source>
</evidence>
<dbReference type="InterPro" id="IPR002172">
    <property type="entry name" value="LDrepeatLR_classA_rpt"/>
</dbReference>
<dbReference type="FunFam" id="4.10.400.10:FF:000071">
    <property type="entry name" value="Prolow-density lipoprotein receptor-related protein 1"/>
    <property type="match status" value="1"/>
</dbReference>
<dbReference type="EMBL" id="ADFV01002344">
    <property type="status" value="NOT_ANNOTATED_CDS"/>
    <property type="molecule type" value="Genomic_DNA"/>
</dbReference>
<evidence type="ECO:0000256" key="20">
    <source>
        <dbReference type="ARBA" id="ARBA00023136"/>
    </source>
</evidence>
<feature type="disulfide bond" evidence="31">
    <location>
        <begin position="2703"/>
        <end position="2715"/>
    </location>
</feature>
<dbReference type="InterPro" id="IPR000033">
    <property type="entry name" value="LDLR_classB_rpt"/>
</dbReference>
<dbReference type="InterPro" id="IPR026823">
    <property type="entry name" value="cEGF"/>
</dbReference>
<feature type="repeat" description="LDL-receptor class B" evidence="32">
    <location>
        <begin position="3006"/>
        <end position="3049"/>
    </location>
</feature>
<keyword evidence="26" id="KW-0539">Nucleus</keyword>
<feature type="disulfide bond" evidence="31">
    <location>
        <begin position="2757"/>
        <end position="2775"/>
    </location>
</feature>
<dbReference type="FunFam" id="4.10.400.10:FF:000018">
    <property type="entry name" value="Low-density lipoprotein receptor-related protein 1"/>
    <property type="match status" value="1"/>
</dbReference>
<feature type="disulfide bond" evidence="31">
    <location>
        <begin position="2542"/>
        <end position="2557"/>
    </location>
</feature>
<dbReference type="GO" id="GO:0016964">
    <property type="term" value="F:alpha-2 macroglobulin receptor activity"/>
    <property type="evidence" value="ECO:0007669"/>
    <property type="project" value="Ensembl"/>
</dbReference>
<dbReference type="FunFam" id="2.10.25.10:FF:000072">
    <property type="entry name" value="Low-density lipoprotein receptor-related protein 1B"/>
    <property type="match status" value="1"/>
</dbReference>
<dbReference type="InterPro" id="IPR001881">
    <property type="entry name" value="EGF-like_Ca-bd_dom"/>
</dbReference>
<organism evidence="35 36">
    <name type="scientific">Nomascus leucogenys</name>
    <name type="common">Northern white-cheeked gibbon</name>
    <name type="synonym">Hylobates leucogenys</name>
    <dbReference type="NCBI Taxonomy" id="61853"/>
    <lineage>
        <taxon>Eukaryota</taxon>
        <taxon>Metazoa</taxon>
        <taxon>Chordata</taxon>
        <taxon>Craniata</taxon>
        <taxon>Vertebrata</taxon>
        <taxon>Euteleostomi</taxon>
        <taxon>Mammalia</taxon>
        <taxon>Eutheria</taxon>
        <taxon>Euarchontoglires</taxon>
        <taxon>Primates</taxon>
        <taxon>Haplorrhini</taxon>
        <taxon>Catarrhini</taxon>
        <taxon>Hylobatidae</taxon>
        <taxon>Nomascus</taxon>
    </lineage>
</organism>
<evidence type="ECO:0000256" key="33">
    <source>
        <dbReference type="SAM" id="Phobius"/>
    </source>
</evidence>
<feature type="repeat" description="LDL-receptor class B" evidence="32">
    <location>
        <begin position="2963"/>
        <end position="3005"/>
    </location>
</feature>
<feature type="disulfide bond" evidence="31">
    <location>
        <begin position="3398"/>
        <end position="3416"/>
    </location>
</feature>
<dbReference type="GO" id="GO:0005829">
    <property type="term" value="C:cytosol"/>
    <property type="evidence" value="ECO:0007669"/>
    <property type="project" value="Ensembl"/>
</dbReference>
<evidence type="ECO:0000256" key="3">
    <source>
        <dbReference type="ARBA" id="ARBA00004267"/>
    </source>
</evidence>
<dbReference type="EMBL" id="ADFV01002339">
    <property type="status" value="NOT_ANNOTATED_CDS"/>
    <property type="molecule type" value="Genomic_DNA"/>
</dbReference>
<feature type="disulfide bond" evidence="31">
    <location>
        <begin position="899"/>
        <end position="917"/>
    </location>
</feature>
<feature type="repeat" description="LDL-receptor class B" evidence="32">
    <location>
        <begin position="1883"/>
        <end position="1925"/>
    </location>
</feature>
<name>A0A2I3H4G1_NOMLE</name>
<evidence type="ECO:0000256" key="2">
    <source>
        <dbReference type="ARBA" id="ARBA00004251"/>
    </source>
</evidence>
<feature type="disulfide bond" evidence="31">
    <location>
        <begin position="971"/>
        <end position="983"/>
    </location>
</feature>
<feature type="disulfide bond" evidence="31">
    <location>
        <begin position="3230"/>
        <end position="3248"/>
    </location>
</feature>
<feature type="repeat" description="LDL-receptor class B" evidence="32">
    <location>
        <begin position="1312"/>
        <end position="1354"/>
    </location>
</feature>
<dbReference type="FunFam" id="2.120.10.30:FF:000019">
    <property type="entry name" value="Low-density lipoprotein receptor-related protein 1"/>
    <property type="match status" value="1"/>
</dbReference>
<dbReference type="InterPro" id="IPR009030">
    <property type="entry name" value="Growth_fac_rcpt_cys_sf"/>
</dbReference>
<feature type="disulfide bond" evidence="31">
    <location>
        <begin position="3439"/>
        <end position="3457"/>
    </location>
</feature>
<dbReference type="FunFam" id="4.10.400.10:FF:000031">
    <property type="entry name" value="Low-density lipoprotein receptor-related protein 1"/>
    <property type="match status" value="1"/>
</dbReference>
<dbReference type="PRINTS" id="PR00261">
    <property type="entry name" value="LDLRECEPTOR"/>
</dbReference>
<keyword evidence="18" id="KW-0007">Acetylation</keyword>
<dbReference type="FunFam" id="4.10.400.10:FF:000005">
    <property type="entry name" value="low-density lipoprotein receptor-related protein 1B"/>
    <property type="match status" value="1"/>
</dbReference>
<dbReference type="FunFam" id="2.120.10.30:FF:000020">
    <property type="entry name" value="Prolow-density lipoprotein receptor-related protein 1"/>
    <property type="match status" value="1"/>
</dbReference>
<keyword evidence="15" id="KW-0677">Repeat</keyword>
<evidence type="ECO:0000313" key="36">
    <source>
        <dbReference type="Proteomes" id="UP000001073"/>
    </source>
</evidence>
<feature type="disulfide bond" evidence="31">
    <location>
        <begin position="1081"/>
        <end position="1096"/>
    </location>
</feature>
<feature type="disulfide bond" evidence="31">
    <location>
        <begin position="3494"/>
        <end position="3509"/>
    </location>
</feature>
<feature type="repeat" description="LDL-receptor class B" evidence="32">
    <location>
        <begin position="3748"/>
        <end position="3790"/>
    </location>
</feature>
<feature type="disulfide bond" evidence="31">
    <location>
        <begin position="3391"/>
        <end position="3403"/>
    </location>
</feature>
<dbReference type="InParanoid" id="A0A2I3H4G1"/>
<evidence type="ECO:0000256" key="18">
    <source>
        <dbReference type="ARBA" id="ARBA00022990"/>
    </source>
</evidence>
<feature type="disulfide bond" evidence="31">
    <location>
        <begin position="3527"/>
        <end position="3545"/>
    </location>
</feature>
<dbReference type="FunFam" id="4.10.400.10:FF:000022">
    <property type="entry name" value="LDL receptor related protein 1"/>
    <property type="match status" value="1"/>
</dbReference>
<dbReference type="GO" id="GO:0044877">
    <property type="term" value="F:protein-containing complex binding"/>
    <property type="evidence" value="ECO:0007669"/>
    <property type="project" value="Ensembl"/>
</dbReference>
<feature type="disulfide bond" evidence="31">
    <location>
        <begin position="2466"/>
        <end position="2484"/>
    </location>
</feature>
<keyword evidence="21 30" id="KW-1015">Disulfide bond</keyword>
<dbReference type="GO" id="GO:0001523">
    <property type="term" value="P:retinoid metabolic process"/>
    <property type="evidence" value="ECO:0007669"/>
    <property type="project" value="UniProtKB-ARBA"/>
</dbReference>
<dbReference type="FunFam" id="2.10.25.10:FF:000204">
    <property type="entry name" value="LDL receptor related protein 1"/>
    <property type="match status" value="1"/>
</dbReference>
<dbReference type="FunFam" id="2.120.10.30:FF:000015">
    <property type="entry name" value="Low-density lipoprotein receptor-related protein 1"/>
    <property type="match status" value="1"/>
</dbReference>
<dbReference type="Pfam" id="PF14670">
    <property type="entry name" value="FXa_inhibition"/>
    <property type="match status" value="3"/>
</dbReference>
<feature type="disulfide bond" evidence="31">
    <location>
        <begin position="2622"/>
        <end position="2640"/>
    </location>
</feature>
<dbReference type="GO" id="GO:0005905">
    <property type="term" value="C:clathrin-coated pit"/>
    <property type="evidence" value="ECO:0007669"/>
    <property type="project" value="UniProtKB-KW"/>
</dbReference>
<evidence type="ECO:0000256" key="23">
    <source>
        <dbReference type="ARBA" id="ARBA00023176"/>
    </source>
</evidence>
<protein>
    <recommendedName>
        <fullName evidence="29">Prolow-density lipoprotein receptor-related protein 1</fullName>
    </recommendedName>
</protein>
<evidence type="ECO:0000256" key="28">
    <source>
        <dbReference type="ARBA" id="ARBA00037878"/>
    </source>
</evidence>
<dbReference type="SMART" id="SM00135">
    <property type="entry name" value="LY"/>
    <property type="match status" value="34"/>
</dbReference>
<dbReference type="SMART" id="SM00192">
    <property type="entry name" value="LDLa"/>
    <property type="match status" value="25"/>
</dbReference>
<evidence type="ECO:0000313" key="35">
    <source>
        <dbReference type="Ensembl" id="ENSNLEP00000038395.1"/>
    </source>
</evidence>
<dbReference type="Gene3D" id="2.10.25.10">
    <property type="entry name" value="Laminin"/>
    <property type="match status" value="10"/>
</dbReference>
<dbReference type="FunFam" id="2.10.25.10:FF:000009">
    <property type="entry name" value="Low-density lipoprotein receptor isoform 1"/>
    <property type="match status" value="1"/>
</dbReference>
<dbReference type="Ensembl" id="ENSNLET00000058763.1">
    <property type="protein sequence ID" value="ENSNLEP00000038395.1"/>
    <property type="gene ID" value="ENSNLEG00000030531.1"/>
</dbReference>
<keyword evidence="22" id="KW-0675">Receptor</keyword>
<dbReference type="EMBL" id="ADFV01002341">
    <property type="status" value="NOT_ANNOTATED_CDS"/>
    <property type="molecule type" value="Genomic_DNA"/>
</dbReference>
<keyword evidence="20 33" id="KW-0472">Membrane</keyword>
<dbReference type="GO" id="GO:0034185">
    <property type="term" value="F:apolipoprotein binding"/>
    <property type="evidence" value="ECO:0007669"/>
    <property type="project" value="Ensembl"/>
</dbReference>
<keyword evidence="24" id="KW-0325">Glycoprotein</keyword>
<dbReference type="GO" id="GO:1903078">
    <property type="term" value="P:positive regulation of protein localization to plasma membrane"/>
    <property type="evidence" value="ECO:0007669"/>
    <property type="project" value="Ensembl"/>
</dbReference>
<dbReference type="SUPFAM" id="SSF57424">
    <property type="entry name" value="LDL receptor-like module"/>
    <property type="match status" value="24"/>
</dbReference>
<dbReference type="InterPro" id="IPR000742">
    <property type="entry name" value="EGF"/>
</dbReference>
<evidence type="ECO:0000256" key="1">
    <source>
        <dbReference type="ARBA" id="ARBA00004123"/>
    </source>
</evidence>
<feature type="disulfide bond" evidence="31">
    <location>
        <begin position="978"/>
        <end position="996"/>
    </location>
</feature>
<feature type="domain" description="EGF-like" evidence="34">
    <location>
        <begin position="4005"/>
        <end position="4041"/>
    </location>
</feature>
<evidence type="ECO:0000256" key="24">
    <source>
        <dbReference type="ARBA" id="ARBA00023180"/>
    </source>
</evidence>
<dbReference type="FunFam" id="2.10.25.10:FF:000129">
    <property type="entry name" value="Low-density lipoprotein receptor-related protein 1"/>
    <property type="match status" value="1"/>
</dbReference>
<dbReference type="FunFam" id="2.10.25.10:FF:000144">
    <property type="entry name" value="Low-density lipoprotein receptor-related protein 1"/>
    <property type="match status" value="1"/>
</dbReference>
<feature type="disulfide bond" evidence="31">
    <location>
        <begin position="3242"/>
        <end position="3257"/>
    </location>
</feature>
<dbReference type="STRING" id="61853.ENSNLEP00000038395"/>
<dbReference type="GO" id="GO:0043235">
    <property type="term" value="C:receptor complex"/>
    <property type="evidence" value="ECO:0007669"/>
    <property type="project" value="Ensembl"/>
</dbReference>
<dbReference type="FunFam" id="4.10.400.10:FF:000012">
    <property type="entry name" value="Low-density lipoprotein receptor-related protein 1"/>
    <property type="match status" value="1"/>
</dbReference>
<keyword evidence="23" id="KW-0168">Coated pit</keyword>
<dbReference type="FunFam" id="2.10.25.10:FF:000505">
    <property type="entry name" value="Low-density lipoprotein receptor-related protein 1"/>
    <property type="match status" value="1"/>
</dbReference>
<keyword evidence="9 30" id="KW-0245">EGF-like domain</keyword>
<dbReference type="FunFam" id="4.10.400.10:FF:000029">
    <property type="entry name" value="prolow-density lipoprotein receptor-related protein 1"/>
    <property type="match status" value="1"/>
</dbReference>
<keyword evidence="14" id="KW-0732">Signal</keyword>
<feature type="repeat" description="LDL-receptor class B" evidence="32">
    <location>
        <begin position="389"/>
        <end position="432"/>
    </location>
</feature>
<feature type="repeat" description="LDL-receptor class B" evidence="32">
    <location>
        <begin position="1969"/>
        <end position="2012"/>
    </location>
</feature>
<dbReference type="PANTHER" id="PTHR22722">
    <property type="entry name" value="LOW-DENSITY LIPOPROTEIN RECEPTOR-RELATED PROTEIN 2-RELATED"/>
    <property type="match status" value="1"/>
</dbReference>
<dbReference type="FunFam" id="4.10.400.10:FF:000020">
    <property type="entry name" value="LDL receptor related protein 1"/>
    <property type="match status" value="1"/>
</dbReference>
<keyword evidence="10" id="KW-0597">Phosphoprotein</keyword>
<feature type="disulfide bond" evidence="31">
    <location>
        <begin position="817"/>
        <end position="835"/>
    </location>
</feature>
<feature type="disulfide bond" evidence="31">
    <location>
        <begin position="1038"/>
        <end position="1053"/>
    </location>
</feature>
<evidence type="ECO:0000256" key="7">
    <source>
        <dbReference type="ARBA" id="ARBA00022475"/>
    </source>
</evidence>
<reference evidence="35 36" key="1">
    <citation type="submission" date="2012-10" db="EMBL/GenBank/DDBJ databases">
        <authorList>
            <consortium name="Gibbon Genome Sequencing Consortium"/>
        </authorList>
    </citation>
    <scope>NUCLEOTIDE SEQUENCE [LARGE SCALE GENOMIC DNA]</scope>
</reference>
<dbReference type="Pfam" id="PF00058">
    <property type="entry name" value="Ldl_recept_b"/>
    <property type="match status" value="14"/>
</dbReference>
<dbReference type="InterPro" id="IPR036055">
    <property type="entry name" value="LDL_receptor-like_sf"/>
</dbReference>
<evidence type="ECO:0000256" key="8">
    <source>
        <dbReference type="ARBA" id="ARBA00022490"/>
    </source>
</evidence>
<proteinExistence type="inferred from homology"/>
<evidence type="ECO:0000256" key="13">
    <source>
        <dbReference type="ARBA" id="ARBA00022723"/>
    </source>
</evidence>
<dbReference type="GO" id="GO:0150093">
    <property type="term" value="P:amyloid-beta clearance by transcytosis"/>
    <property type="evidence" value="ECO:0007669"/>
    <property type="project" value="Ensembl"/>
</dbReference>
<dbReference type="PANTHER" id="PTHR22722:SF5">
    <property type="entry name" value="LOW-DENSITY LIPOPROTEIN RECEPTOR-RELATED PROTEIN 1B"/>
    <property type="match status" value="1"/>
</dbReference>
<keyword evidence="17 33" id="KW-1133">Transmembrane helix</keyword>
<dbReference type="InterPro" id="IPR051221">
    <property type="entry name" value="LDLR-related"/>
</dbReference>
<feature type="disulfide bond" evidence="31">
    <location>
        <begin position="892"/>
        <end position="904"/>
    </location>
</feature>
<feature type="disulfide bond" evidence="31">
    <location>
        <begin position="810"/>
        <end position="822"/>
    </location>
</feature>
<dbReference type="FunFam" id="4.10.400.10:FF:000010">
    <property type="entry name" value="Low-density lipoprotein receptor-related protein 1"/>
    <property type="match status" value="1"/>
</dbReference>
<feature type="disulfide bond" evidence="31">
    <location>
        <begin position="3432"/>
        <end position="3444"/>
    </location>
</feature>
<dbReference type="Gene3D" id="2.120.10.30">
    <property type="entry name" value="TolB, C-terminal domain"/>
    <property type="match status" value="9"/>
</dbReference>
<dbReference type="GO" id="GO:1903053">
    <property type="term" value="P:regulation of extracellular matrix organization"/>
    <property type="evidence" value="ECO:0007669"/>
    <property type="project" value="Ensembl"/>
</dbReference>
<dbReference type="InterPro" id="IPR000152">
    <property type="entry name" value="EGF-type_Asp/Asn_hydroxyl_site"/>
</dbReference>
<evidence type="ECO:0000256" key="15">
    <source>
        <dbReference type="ARBA" id="ARBA00022737"/>
    </source>
</evidence>
<feature type="repeat" description="LDL-receptor class B" evidence="32">
    <location>
        <begin position="3050"/>
        <end position="3092"/>
    </location>
</feature>
<dbReference type="PROSITE" id="PS00022">
    <property type="entry name" value="EGF_1"/>
    <property type="match status" value="1"/>
</dbReference>
<keyword evidence="19" id="KW-0333">Golgi apparatus</keyword>
<reference evidence="35" key="3">
    <citation type="submission" date="2025-09" db="UniProtKB">
        <authorList>
            <consortium name="Ensembl"/>
        </authorList>
    </citation>
    <scope>IDENTIFICATION</scope>
</reference>
<dbReference type="PROSITE" id="PS00010">
    <property type="entry name" value="ASX_HYDROXYL"/>
    <property type="match status" value="1"/>
</dbReference>
<dbReference type="FunFam" id="4.10.400.10:FF:000002">
    <property type="entry name" value="Low-density lipoprotein receptor-related protein 1"/>
    <property type="match status" value="3"/>
</dbReference>
<dbReference type="OMA" id="MCDHDRD"/>
<evidence type="ECO:0000256" key="12">
    <source>
        <dbReference type="ARBA" id="ARBA00022692"/>
    </source>
</evidence>
<evidence type="ECO:0000256" key="31">
    <source>
        <dbReference type="PROSITE-ProRule" id="PRU00124"/>
    </source>
</evidence>
<dbReference type="FunFam" id="4.10.1220.10:FF:000001">
    <property type="entry name" value="Prolow-density lipoprotein receptor-related protein 1"/>
    <property type="match status" value="1"/>
</dbReference>
<dbReference type="SMART" id="SM00181">
    <property type="entry name" value="EGF"/>
    <property type="match status" value="16"/>
</dbReference>
<dbReference type="FunFam" id="4.10.400.10:FF:000035">
    <property type="entry name" value="prolow-density lipoprotein receptor-related protein 1"/>
    <property type="match status" value="1"/>
</dbReference>
<dbReference type="EMBL" id="ADFV01002343">
    <property type="status" value="NOT_ANNOTATED_CDS"/>
    <property type="molecule type" value="Genomic_DNA"/>
</dbReference>
<keyword evidence="13" id="KW-0479">Metal-binding</keyword>
<keyword evidence="25" id="KW-0206">Cytoskeleton</keyword>
<dbReference type="GO" id="GO:0005815">
    <property type="term" value="C:microtubule organizing center"/>
    <property type="evidence" value="ECO:0007669"/>
    <property type="project" value="UniProtKB-SubCell"/>
</dbReference>
<feature type="disulfide bond" evidence="31">
    <location>
        <begin position="858"/>
        <end position="876"/>
    </location>
</feature>
<dbReference type="EMBL" id="ADFV01002338">
    <property type="status" value="NOT_ANNOTATED_CDS"/>
    <property type="molecule type" value="Genomic_DNA"/>
</dbReference>
<dbReference type="EMBL" id="ADFV01002342">
    <property type="status" value="NOT_ANNOTATED_CDS"/>
    <property type="molecule type" value="Genomic_DNA"/>
</dbReference>
<keyword evidence="36" id="KW-1185">Reference proteome</keyword>
<evidence type="ECO:0000256" key="5">
    <source>
        <dbReference type="ARBA" id="ARBA00009939"/>
    </source>
</evidence>
<feature type="repeat" description="LDL-receptor class B" evidence="32">
    <location>
        <begin position="345"/>
        <end position="388"/>
    </location>
</feature>
<dbReference type="FunFam" id="2.120.10.30:FF:000241">
    <property type="entry name" value="Low-density lipoprotein receptor-related protein 6"/>
    <property type="match status" value="2"/>
</dbReference>
<feature type="transmembrane region" description="Helical" evidence="33">
    <location>
        <begin position="4099"/>
        <end position="4119"/>
    </location>
</feature>
<dbReference type="PROSITE" id="PS50026">
    <property type="entry name" value="EGF_3"/>
    <property type="match status" value="2"/>
</dbReference>
<feature type="disulfide bond" evidence="31">
    <location>
        <begin position="851"/>
        <end position="863"/>
    </location>
</feature>
<feature type="repeat" description="LDL-receptor class B" evidence="32">
    <location>
        <begin position="2323"/>
        <end position="2365"/>
    </location>
</feature>
<evidence type="ECO:0000256" key="22">
    <source>
        <dbReference type="ARBA" id="ARBA00023170"/>
    </source>
</evidence>
<comment type="caution">
    <text evidence="30">Lacks conserved residue(s) required for the propagation of feature annotation.</text>
</comment>
<keyword evidence="12 33" id="KW-0812">Transmembrane</keyword>
<evidence type="ECO:0000256" key="30">
    <source>
        <dbReference type="PROSITE-ProRule" id="PRU00076"/>
    </source>
</evidence>
<feature type="disulfide bond" evidence="30">
    <location>
        <begin position="2831"/>
        <end position="2841"/>
    </location>
</feature>
<keyword evidence="16" id="KW-0106">Calcium</keyword>
<dbReference type="PROSITE" id="PS01209">
    <property type="entry name" value="LDLRA_1"/>
    <property type="match status" value="14"/>
</dbReference>
<feature type="repeat" description="LDL-receptor class B" evidence="32">
    <location>
        <begin position="2013"/>
        <end position="2056"/>
    </location>
</feature>
<dbReference type="Gene3D" id="4.10.400.10">
    <property type="entry name" value="Low-density Lipoprotein Receptor"/>
    <property type="match status" value="23"/>
</dbReference>
<comment type="similarity">
    <text evidence="5">Belongs to the LDLR family.</text>
</comment>
<feature type="disulfide bond" evidence="31">
    <location>
        <begin position="2634"/>
        <end position="2649"/>
    </location>
</feature>
<reference evidence="35" key="2">
    <citation type="submission" date="2025-08" db="UniProtKB">
        <authorList>
            <consortium name="Ensembl"/>
        </authorList>
    </citation>
    <scope>IDENTIFICATION</scope>
</reference>
<feature type="repeat" description="LDL-receptor class B" evidence="32">
    <location>
        <begin position="1265"/>
        <end position="1311"/>
    </location>
</feature>
<dbReference type="GO" id="GO:0005730">
    <property type="term" value="C:nucleolus"/>
    <property type="evidence" value="ECO:0007669"/>
    <property type="project" value="Ensembl"/>
</dbReference>
<dbReference type="GO" id="GO:1905167">
    <property type="term" value="P:positive regulation of lysosomal protein catabolic process"/>
    <property type="evidence" value="ECO:0007669"/>
    <property type="project" value="Ensembl"/>
</dbReference>
<feature type="disulfide bond" evidence="31">
    <location>
        <begin position="3410"/>
        <end position="3425"/>
    </location>
</feature>
<dbReference type="FunFam" id="2.120.10.30:FF:000010">
    <property type="entry name" value="Low density lipoprotein receptor-related protein 1B"/>
    <property type="match status" value="1"/>
</dbReference>
<dbReference type="PROSITE" id="PS01187">
    <property type="entry name" value="EGF_CA"/>
    <property type="match status" value="2"/>
</dbReference>
<feature type="repeat" description="LDL-receptor class B" evidence="32">
    <location>
        <begin position="570"/>
        <end position="615"/>
    </location>
</feature>
<dbReference type="InterPro" id="IPR011042">
    <property type="entry name" value="6-blade_b-propeller_TolB-like"/>
</dbReference>
<dbReference type="EMBL" id="ADFV01002337">
    <property type="status" value="NOT_ANNOTATED_CDS"/>
    <property type="molecule type" value="Genomic_DNA"/>
</dbReference>
<feature type="repeat" description="LDL-receptor class B" evidence="32">
    <location>
        <begin position="2918"/>
        <end position="2962"/>
    </location>
</feature>
<evidence type="ECO:0000256" key="11">
    <source>
        <dbReference type="ARBA" id="ARBA00022583"/>
    </source>
</evidence>
<evidence type="ECO:0000256" key="10">
    <source>
        <dbReference type="ARBA" id="ARBA00022553"/>
    </source>
</evidence>
<evidence type="ECO:0000259" key="34">
    <source>
        <dbReference type="PROSITE" id="PS50026"/>
    </source>
</evidence>